<dbReference type="GO" id="GO:0005975">
    <property type="term" value="P:carbohydrate metabolic process"/>
    <property type="evidence" value="ECO:0007669"/>
    <property type="project" value="InterPro"/>
</dbReference>
<evidence type="ECO:0000313" key="5">
    <source>
        <dbReference type="EMBL" id="WQG89761.1"/>
    </source>
</evidence>
<keyword evidence="1 4" id="KW-0808">Transferase</keyword>
<dbReference type="AlphaFoldDB" id="A0A1K1M5K2"/>
<organism evidence="4 6">
    <name type="scientific">Chitinophaga sancti</name>
    <dbReference type="NCBI Taxonomy" id="1004"/>
    <lineage>
        <taxon>Bacteria</taxon>
        <taxon>Pseudomonadati</taxon>
        <taxon>Bacteroidota</taxon>
        <taxon>Chitinophagia</taxon>
        <taxon>Chitinophagales</taxon>
        <taxon>Chitinophagaceae</taxon>
        <taxon>Chitinophaga</taxon>
    </lineage>
</organism>
<evidence type="ECO:0000256" key="1">
    <source>
        <dbReference type="ARBA" id="ARBA00022679"/>
    </source>
</evidence>
<reference evidence="4 6" key="1">
    <citation type="submission" date="2016-11" db="EMBL/GenBank/DDBJ databases">
        <authorList>
            <person name="Jaros S."/>
            <person name="Januszkiewicz K."/>
            <person name="Wedrychowicz H."/>
        </authorList>
    </citation>
    <scope>NUCLEOTIDE SEQUENCE [LARGE SCALE GENOMIC DNA]</scope>
    <source>
        <strain evidence="4 6">DSM 784</strain>
    </source>
</reference>
<dbReference type="EMBL" id="FPIZ01000001">
    <property type="protein sequence ID" value="SFW18421.1"/>
    <property type="molecule type" value="Genomic_DNA"/>
</dbReference>
<keyword evidence="7" id="KW-1185">Reference proteome</keyword>
<gene>
    <name evidence="4" type="ORF">SAMN05661012_00468</name>
    <name evidence="5" type="ORF">SR876_33050</name>
</gene>
<dbReference type="Proteomes" id="UP001326715">
    <property type="component" value="Chromosome"/>
</dbReference>
<dbReference type="Proteomes" id="UP000183788">
    <property type="component" value="Unassembled WGS sequence"/>
</dbReference>
<dbReference type="RefSeq" id="WP_072356985.1">
    <property type="nucleotide sequence ID" value="NZ_CP139972.1"/>
</dbReference>
<evidence type="ECO:0000313" key="6">
    <source>
        <dbReference type="Proteomes" id="UP000183788"/>
    </source>
</evidence>
<dbReference type="InterPro" id="IPR001173">
    <property type="entry name" value="Glyco_trans_2-like"/>
</dbReference>
<sequence>MPLFSVIIPWCNRKELSETLNKNLPVFEKNEVEVIISNVGGDPSILQDILQSFPYPVITIQRPGITVFNKCLALNLGVSAATGTYLFLLDADVILEEDLLPEAAALLANNCFVTIRKVYESQKNATASRSFISELAYFIAIEDINNNKALVETSRHYINEKSRSAPGLVMLRKEHFMKVNGMNTELSGWGWEDNDLLCRLQLKLSLKWEKISSAKHLTHTDQERKINNNSRKASEAANYAKCLDNYSQGNYAGTYKKDLQQYIY</sequence>
<name>A0A1K1M5K2_9BACT</name>
<evidence type="ECO:0000313" key="4">
    <source>
        <dbReference type="EMBL" id="SFW18421.1"/>
    </source>
</evidence>
<dbReference type="GO" id="GO:0016758">
    <property type="term" value="F:hexosyltransferase activity"/>
    <property type="evidence" value="ECO:0007669"/>
    <property type="project" value="UniProtKB-ARBA"/>
</dbReference>
<dbReference type="InterPro" id="IPR003859">
    <property type="entry name" value="Galactosyl_T"/>
</dbReference>
<evidence type="ECO:0000259" key="2">
    <source>
        <dbReference type="Pfam" id="PF00535"/>
    </source>
</evidence>
<dbReference type="InterPro" id="IPR029044">
    <property type="entry name" value="Nucleotide-diphossugar_trans"/>
</dbReference>
<protein>
    <submittedName>
        <fullName evidence="5">Glycosyltransferase family 2 protein</fullName>
    </submittedName>
    <submittedName>
        <fullName evidence="4">Glycosyltransferase like family 2</fullName>
    </submittedName>
</protein>
<dbReference type="InterPro" id="IPR027791">
    <property type="entry name" value="Galactosyl_T_C"/>
</dbReference>
<reference evidence="5 7" key="2">
    <citation type="submission" date="2023-11" db="EMBL/GenBank/DDBJ databases">
        <title>MicrobeMod: A computational toolkit for identifying prokaryotic methylation and restriction-modification with nanopore sequencing.</title>
        <authorList>
            <person name="Crits-Christoph A."/>
            <person name="Kang S.C."/>
            <person name="Lee H."/>
            <person name="Ostrov N."/>
        </authorList>
    </citation>
    <scope>NUCLEOTIDE SEQUENCE [LARGE SCALE GENOMIC DNA]</scope>
    <source>
        <strain evidence="5 7">ATCC 23090</strain>
    </source>
</reference>
<dbReference type="STRING" id="1004.SAMN05661012_00468"/>
<dbReference type="PRINTS" id="PR02050">
    <property type="entry name" value="B14GALTRFASE"/>
</dbReference>
<dbReference type="Pfam" id="PF00535">
    <property type="entry name" value="Glycos_transf_2"/>
    <property type="match status" value="1"/>
</dbReference>
<dbReference type="PANTHER" id="PTHR22916">
    <property type="entry name" value="GLYCOSYLTRANSFERASE"/>
    <property type="match status" value="1"/>
</dbReference>
<evidence type="ECO:0000313" key="7">
    <source>
        <dbReference type="Proteomes" id="UP001326715"/>
    </source>
</evidence>
<accession>A0A1K1M5K2</accession>
<dbReference type="PANTHER" id="PTHR22916:SF64">
    <property type="entry name" value="TRANSFERASE, PUTATIVE-RELATED"/>
    <property type="match status" value="1"/>
</dbReference>
<dbReference type="Gene3D" id="3.90.550.10">
    <property type="entry name" value="Spore Coat Polysaccharide Biosynthesis Protein SpsA, Chain A"/>
    <property type="match status" value="1"/>
</dbReference>
<evidence type="ECO:0000259" key="3">
    <source>
        <dbReference type="Pfam" id="PF02709"/>
    </source>
</evidence>
<proteinExistence type="predicted"/>
<dbReference type="EMBL" id="CP140154">
    <property type="protein sequence ID" value="WQG89761.1"/>
    <property type="molecule type" value="Genomic_DNA"/>
</dbReference>
<dbReference type="OrthoDB" id="9801954at2"/>
<dbReference type="Pfam" id="PF02709">
    <property type="entry name" value="Glyco_transf_7C"/>
    <property type="match status" value="1"/>
</dbReference>
<feature type="domain" description="Glycosyltransferase 2-like" evidence="2">
    <location>
        <begin position="5"/>
        <end position="131"/>
    </location>
</feature>
<feature type="domain" description="Galactosyltransferase C-terminal" evidence="3">
    <location>
        <begin position="156"/>
        <end position="213"/>
    </location>
</feature>
<dbReference type="SUPFAM" id="SSF53448">
    <property type="entry name" value="Nucleotide-diphospho-sugar transferases"/>
    <property type="match status" value="1"/>
</dbReference>